<gene>
    <name evidence="3" type="ORF">AWB66_02984</name>
</gene>
<keyword evidence="4" id="KW-1185">Reference proteome</keyword>
<evidence type="ECO:0000313" key="4">
    <source>
        <dbReference type="Proteomes" id="UP000054717"/>
    </source>
</evidence>
<sequence>MKPLQTMIAALALIASTSAFAQNDAKTPQSANQGAGMGNAGKSDPAANAPSGASGTLMQQREKGMAPDSASGGKSTGKMKQ</sequence>
<evidence type="ECO:0008006" key="5">
    <source>
        <dbReference type="Google" id="ProtNLM"/>
    </source>
</evidence>
<organism evidence="3 4">
    <name type="scientific">Caballeronia telluris</name>
    <dbReference type="NCBI Taxonomy" id="326475"/>
    <lineage>
        <taxon>Bacteria</taxon>
        <taxon>Pseudomonadati</taxon>
        <taxon>Pseudomonadota</taxon>
        <taxon>Betaproteobacteria</taxon>
        <taxon>Burkholderiales</taxon>
        <taxon>Burkholderiaceae</taxon>
        <taxon>Caballeronia</taxon>
    </lineage>
</organism>
<protein>
    <recommendedName>
        <fullName evidence="5">Pentapeptide MXKDX repeat protein</fullName>
    </recommendedName>
</protein>
<dbReference type="STRING" id="326475.AWB66_02984"/>
<comment type="caution">
    <text evidence="3">The sequence shown here is derived from an EMBL/GenBank/DDBJ whole genome shotgun (WGS) entry which is preliminary data.</text>
</comment>
<dbReference type="RefSeq" id="WP_125469731.1">
    <property type="nucleotide sequence ID" value="NZ_FCNZ02000010.1"/>
</dbReference>
<keyword evidence="2" id="KW-0732">Signal</keyword>
<name>A0A158IE57_9BURK</name>
<feature type="compositionally biased region" description="Polar residues" evidence="1">
    <location>
        <begin position="24"/>
        <end position="33"/>
    </location>
</feature>
<feature type="region of interest" description="Disordered" evidence="1">
    <location>
        <begin position="22"/>
        <end position="81"/>
    </location>
</feature>
<accession>A0A158IE57</accession>
<dbReference type="Proteomes" id="UP000054717">
    <property type="component" value="Unassembled WGS sequence"/>
</dbReference>
<evidence type="ECO:0000313" key="3">
    <source>
        <dbReference type="EMBL" id="SAL54826.1"/>
    </source>
</evidence>
<feature type="chain" id="PRO_5011120971" description="Pentapeptide MXKDX repeat protein" evidence="2">
    <location>
        <begin position="22"/>
        <end position="81"/>
    </location>
</feature>
<reference evidence="3" key="1">
    <citation type="submission" date="2016-01" db="EMBL/GenBank/DDBJ databases">
        <authorList>
            <person name="Peeters Charlotte."/>
        </authorList>
    </citation>
    <scope>NUCLEOTIDE SEQUENCE</scope>
    <source>
        <strain evidence="3">LMG 22936</strain>
    </source>
</reference>
<evidence type="ECO:0000256" key="2">
    <source>
        <dbReference type="SAM" id="SignalP"/>
    </source>
</evidence>
<dbReference type="AlphaFoldDB" id="A0A158IE57"/>
<proteinExistence type="predicted"/>
<feature type="signal peptide" evidence="2">
    <location>
        <begin position="1"/>
        <end position="21"/>
    </location>
</feature>
<dbReference type="EMBL" id="FCNZ02000010">
    <property type="protein sequence ID" value="SAL54826.1"/>
    <property type="molecule type" value="Genomic_DNA"/>
</dbReference>
<evidence type="ECO:0000256" key="1">
    <source>
        <dbReference type="SAM" id="MobiDB-lite"/>
    </source>
</evidence>